<gene>
    <name evidence="1" type="ORF">BFJ69_g16397</name>
</gene>
<dbReference type="AlphaFoldDB" id="A0A420MB91"/>
<proteinExistence type="predicted"/>
<organism evidence="1 2">
    <name type="scientific">Fusarium oxysporum</name>
    <name type="common">Fusarium vascular wilt</name>
    <dbReference type="NCBI Taxonomy" id="5507"/>
    <lineage>
        <taxon>Eukaryota</taxon>
        <taxon>Fungi</taxon>
        <taxon>Dikarya</taxon>
        <taxon>Ascomycota</taxon>
        <taxon>Pezizomycotina</taxon>
        <taxon>Sordariomycetes</taxon>
        <taxon>Hypocreomycetidae</taxon>
        <taxon>Hypocreales</taxon>
        <taxon>Nectriaceae</taxon>
        <taxon>Fusarium</taxon>
        <taxon>Fusarium oxysporum species complex</taxon>
    </lineage>
</organism>
<sequence>MSSQPPPPYQEVVAEDRTVLEPPSGLVAHLQVWHYRSEGRSPSNNDGLAALFRNHNLQAWEVVPFGADGATGPSSHDQYVPVEVRFRHRVWAFNDPGEHPMADVRELFFKIAPQFIYQFFIRINSTPHNLNIFPVGVPENFSSRYTHAYRLNQLSIQVNTFIVPGPARTNDVQSWLQDAVSTAEDVLRILAGIVSLYLIYQDQRDQGYWNAQANGQQGARSVLNVNVPQQLGELRALFEQALTNIAAALSNQDLYELVQDAHNGALLFSMLQQAVKPLSRLLEADYDSVIEGYKAIRRKSRAVPGAAVAAVALFFWWNPASWIVTIGACGVGGVVGAAAGHVGHAWVDAERGKAFGKKVGVREFGIAIKEVEKCANQARAAIATVFCAQVMQKRLDENLPEHDKRAILATLGVDADAVSNAVYSQELIRDRVRRLRENNSNLRSTMEKVLEDANFEFETTAA</sequence>
<protein>
    <submittedName>
        <fullName evidence="1">Uncharacterized protein</fullName>
    </submittedName>
</protein>
<name>A0A420MB91_FUSOX</name>
<reference evidence="1 2" key="1">
    <citation type="journal article" date="2018" name="Sci. Rep.">
        <title>Characterisation of pathogen-specific regions and novel effector candidates in Fusarium oxysporum f. sp. cepae.</title>
        <authorList>
            <person name="Armitage A.D."/>
            <person name="Taylor A."/>
            <person name="Sobczyk M.K."/>
            <person name="Baxter L."/>
            <person name="Greenfield B.P."/>
            <person name="Bates H.J."/>
            <person name="Wilson F."/>
            <person name="Jackson A.C."/>
            <person name="Ott S."/>
            <person name="Harrison R.J."/>
            <person name="Clarkson J.P."/>
        </authorList>
    </citation>
    <scope>NUCLEOTIDE SEQUENCE [LARGE SCALE GENOMIC DNA]</scope>
    <source>
        <strain evidence="1 2">Fo_A13</strain>
    </source>
</reference>
<evidence type="ECO:0000313" key="1">
    <source>
        <dbReference type="EMBL" id="RKK65308.1"/>
    </source>
</evidence>
<evidence type="ECO:0000313" key="2">
    <source>
        <dbReference type="Proteomes" id="UP000285084"/>
    </source>
</evidence>
<dbReference type="EMBL" id="MRCX01000443">
    <property type="protein sequence ID" value="RKK65308.1"/>
    <property type="molecule type" value="Genomic_DNA"/>
</dbReference>
<accession>A0A420MB91</accession>
<dbReference type="Proteomes" id="UP000285084">
    <property type="component" value="Unassembled WGS sequence"/>
</dbReference>
<comment type="caution">
    <text evidence="1">The sequence shown here is derived from an EMBL/GenBank/DDBJ whole genome shotgun (WGS) entry which is preliminary data.</text>
</comment>